<organism evidence="5 6">
    <name type="scientific">Glaciecola petra</name>
    <dbReference type="NCBI Taxonomy" id="3075602"/>
    <lineage>
        <taxon>Bacteria</taxon>
        <taxon>Pseudomonadati</taxon>
        <taxon>Pseudomonadota</taxon>
        <taxon>Gammaproteobacteria</taxon>
        <taxon>Alteromonadales</taxon>
        <taxon>Alteromonadaceae</taxon>
        <taxon>Glaciecola</taxon>
    </lineage>
</organism>
<feature type="chain" id="PRO_5046983219" evidence="4">
    <location>
        <begin position="21"/>
        <end position="334"/>
    </location>
</feature>
<dbReference type="Proteomes" id="UP001253545">
    <property type="component" value="Unassembled WGS sequence"/>
</dbReference>
<keyword evidence="6" id="KW-1185">Reference proteome</keyword>
<evidence type="ECO:0000313" key="5">
    <source>
        <dbReference type="EMBL" id="MDT0596660.1"/>
    </source>
</evidence>
<proteinExistence type="predicted"/>
<dbReference type="PANTHER" id="PTHR32347:SF23">
    <property type="entry name" value="BLL5650 PROTEIN"/>
    <property type="match status" value="1"/>
</dbReference>
<dbReference type="PROSITE" id="PS51257">
    <property type="entry name" value="PROKAR_LIPOPROTEIN"/>
    <property type="match status" value="1"/>
</dbReference>
<keyword evidence="2 3" id="KW-0175">Coiled coil</keyword>
<gene>
    <name evidence="5" type="ORF">RM552_17515</name>
</gene>
<dbReference type="EMBL" id="JAVRHX010000009">
    <property type="protein sequence ID" value="MDT0596660.1"/>
    <property type="molecule type" value="Genomic_DNA"/>
</dbReference>
<reference evidence="5 6" key="1">
    <citation type="submission" date="2023-09" db="EMBL/GenBank/DDBJ databases">
        <authorList>
            <person name="Rey-Velasco X."/>
        </authorList>
    </citation>
    <scope>NUCLEOTIDE SEQUENCE [LARGE SCALE GENOMIC DNA]</scope>
    <source>
        <strain evidence="5 6">P117</strain>
    </source>
</reference>
<accession>A0ABU2ZW67</accession>
<name>A0ABU2ZW67_9ALTE</name>
<evidence type="ECO:0000313" key="6">
    <source>
        <dbReference type="Proteomes" id="UP001253545"/>
    </source>
</evidence>
<dbReference type="Gene3D" id="2.40.30.170">
    <property type="match status" value="1"/>
</dbReference>
<dbReference type="PANTHER" id="PTHR32347">
    <property type="entry name" value="EFFLUX SYSTEM COMPONENT YKNX-RELATED"/>
    <property type="match status" value="1"/>
</dbReference>
<protein>
    <submittedName>
        <fullName evidence="5">Efflux RND transporter periplasmic adaptor subunit</fullName>
    </submittedName>
</protein>
<keyword evidence="4" id="KW-0732">Signal</keyword>
<feature type="coiled-coil region" evidence="3">
    <location>
        <begin position="101"/>
        <end position="139"/>
    </location>
</feature>
<evidence type="ECO:0000256" key="3">
    <source>
        <dbReference type="SAM" id="Coils"/>
    </source>
</evidence>
<sequence>MMRRFFVISCAFTLSLLLMACSDDTETTNNSEGSETVLVSAPAELVSLQEISLTPPNIRRMWEYKIEYLARENSLVKEGDLLMKFDGQRLRTDMVSRQSEYDAAIKEAEQKKLENEAKLEELVLDLAEAKKNMDIAKRKVEITDVSRSEIERKKQQAEFKITTALNKQAKQRVDQHTEAMKVNEQVQQAKIAKAKSRVDEMRQSLAKLQVKAPKDGMVVLVPNNDDDKPAIGDTVFMGARIINLPSLDKIAVKVEFDESFTPDVQLGDQVRVTLDAFPERPFTGVISELGKSYRNKSQNNLKVVFDAWVKLDELDLNIMRPGMKATVDLIESAS</sequence>
<comment type="subcellular location">
    <subcellularLocation>
        <location evidence="1">Cell envelope</location>
    </subcellularLocation>
</comment>
<comment type="caution">
    <text evidence="5">The sequence shown here is derived from an EMBL/GenBank/DDBJ whole genome shotgun (WGS) entry which is preliminary data.</text>
</comment>
<dbReference type="InterPro" id="IPR050465">
    <property type="entry name" value="UPF0194_transport"/>
</dbReference>
<evidence type="ECO:0000256" key="4">
    <source>
        <dbReference type="SAM" id="SignalP"/>
    </source>
</evidence>
<evidence type="ECO:0000256" key="1">
    <source>
        <dbReference type="ARBA" id="ARBA00004196"/>
    </source>
</evidence>
<feature type="signal peptide" evidence="4">
    <location>
        <begin position="1"/>
        <end position="20"/>
    </location>
</feature>
<dbReference type="RefSeq" id="WP_311370187.1">
    <property type="nucleotide sequence ID" value="NZ_JAVRHX010000009.1"/>
</dbReference>
<evidence type="ECO:0000256" key="2">
    <source>
        <dbReference type="ARBA" id="ARBA00023054"/>
    </source>
</evidence>